<reference evidence="5 6" key="1">
    <citation type="submission" date="2020-08" db="EMBL/GenBank/DDBJ databases">
        <title>Genomic Encyclopedia of Type Strains, Phase IV (KMG-IV): sequencing the most valuable type-strain genomes for metagenomic binning, comparative biology and taxonomic classification.</title>
        <authorList>
            <person name="Goeker M."/>
        </authorList>
    </citation>
    <scope>NUCLEOTIDE SEQUENCE [LARGE SCALE GENOMIC DNA]</scope>
    <source>
        <strain evidence="5 6">DSM 19512</strain>
    </source>
</reference>
<keyword evidence="2 5" id="KW-0238">DNA-binding</keyword>
<evidence type="ECO:0000256" key="2">
    <source>
        <dbReference type="ARBA" id="ARBA00023125"/>
    </source>
</evidence>
<dbReference type="GO" id="GO:0003700">
    <property type="term" value="F:DNA-binding transcription factor activity"/>
    <property type="evidence" value="ECO:0007669"/>
    <property type="project" value="InterPro"/>
</dbReference>
<sequence>MTQGVLTKSLVQTDTVPPERREAVYQGGINNTLATTFLSQPVFADLRSCFVGPFHIIELVASPRRSERTAAQIAHDRHDGISVQLARRGVSRGEAGRRKVLSTPGTVMLLDFAQPFYMVDEGERDVINVSVPRVMLAERVDDVRALHGRVLDAEDSTLLAVHLNAIAPRLETMPTSAAPVLADVLMQLVTLAIGQPSGPPSATDRRTALAQQARRQIEARLGSSDLSPEWLFARLNISRSELYALFEEEGGVVRYIWRRRLEAARDALLDASEKRRIGEIAFHFGFSSEAHFARAFRSAFGKTASETRRTRG</sequence>
<feature type="domain" description="HTH araC/xylS-type" evidence="4">
    <location>
        <begin position="211"/>
        <end position="310"/>
    </location>
</feature>
<dbReference type="SMART" id="SM00342">
    <property type="entry name" value="HTH_ARAC"/>
    <property type="match status" value="1"/>
</dbReference>
<keyword evidence="1" id="KW-0805">Transcription regulation</keyword>
<dbReference type="Pfam" id="PF14525">
    <property type="entry name" value="AraC_binding_2"/>
    <property type="match status" value="1"/>
</dbReference>
<dbReference type="EMBL" id="JACIDH010000001">
    <property type="protein sequence ID" value="MBB3877955.1"/>
    <property type="molecule type" value="Genomic_DNA"/>
</dbReference>
<organism evidence="5 6">
    <name type="scientific">Sphingomonas pseudosanguinis</name>
    <dbReference type="NCBI Taxonomy" id="413712"/>
    <lineage>
        <taxon>Bacteria</taxon>
        <taxon>Pseudomonadati</taxon>
        <taxon>Pseudomonadota</taxon>
        <taxon>Alphaproteobacteria</taxon>
        <taxon>Sphingomonadales</taxon>
        <taxon>Sphingomonadaceae</taxon>
        <taxon>Sphingomonas</taxon>
    </lineage>
</organism>
<evidence type="ECO:0000313" key="6">
    <source>
        <dbReference type="Proteomes" id="UP000538670"/>
    </source>
</evidence>
<dbReference type="PROSITE" id="PS01124">
    <property type="entry name" value="HTH_ARAC_FAMILY_2"/>
    <property type="match status" value="1"/>
</dbReference>
<comment type="caution">
    <text evidence="5">The sequence shown here is derived from an EMBL/GenBank/DDBJ whole genome shotgun (WGS) entry which is preliminary data.</text>
</comment>
<proteinExistence type="predicted"/>
<keyword evidence="6" id="KW-1185">Reference proteome</keyword>
<dbReference type="Pfam" id="PF12833">
    <property type="entry name" value="HTH_18"/>
    <property type="match status" value="1"/>
</dbReference>
<keyword evidence="3" id="KW-0804">Transcription</keyword>
<evidence type="ECO:0000259" key="4">
    <source>
        <dbReference type="PROSITE" id="PS01124"/>
    </source>
</evidence>
<dbReference type="PANTHER" id="PTHR46796">
    <property type="entry name" value="HTH-TYPE TRANSCRIPTIONAL ACTIVATOR RHAS-RELATED"/>
    <property type="match status" value="1"/>
</dbReference>
<dbReference type="PROSITE" id="PS00041">
    <property type="entry name" value="HTH_ARAC_FAMILY_1"/>
    <property type="match status" value="1"/>
</dbReference>
<dbReference type="InterPro" id="IPR018062">
    <property type="entry name" value="HTH_AraC-typ_CS"/>
</dbReference>
<dbReference type="InterPro" id="IPR050204">
    <property type="entry name" value="AraC_XylS_family_regulators"/>
</dbReference>
<gene>
    <name evidence="5" type="ORF">GGR48_000358</name>
</gene>
<dbReference type="InterPro" id="IPR009057">
    <property type="entry name" value="Homeodomain-like_sf"/>
</dbReference>
<dbReference type="PRINTS" id="PR00032">
    <property type="entry name" value="HTHARAC"/>
</dbReference>
<dbReference type="Gene3D" id="1.10.10.60">
    <property type="entry name" value="Homeodomain-like"/>
    <property type="match status" value="1"/>
</dbReference>
<evidence type="ECO:0000256" key="1">
    <source>
        <dbReference type="ARBA" id="ARBA00023015"/>
    </source>
</evidence>
<dbReference type="GO" id="GO:0043565">
    <property type="term" value="F:sequence-specific DNA binding"/>
    <property type="evidence" value="ECO:0007669"/>
    <property type="project" value="InterPro"/>
</dbReference>
<name>A0A7W6A8G2_9SPHN</name>
<evidence type="ECO:0000313" key="5">
    <source>
        <dbReference type="EMBL" id="MBB3877955.1"/>
    </source>
</evidence>
<dbReference type="InterPro" id="IPR020449">
    <property type="entry name" value="Tscrpt_reg_AraC-type_HTH"/>
</dbReference>
<dbReference type="SUPFAM" id="SSF46689">
    <property type="entry name" value="Homeodomain-like"/>
    <property type="match status" value="1"/>
</dbReference>
<dbReference type="PANTHER" id="PTHR46796:SF6">
    <property type="entry name" value="ARAC SUBFAMILY"/>
    <property type="match status" value="1"/>
</dbReference>
<dbReference type="InterPro" id="IPR018060">
    <property type="entry name" value="HTH_AraC"/>
</dbReference>
<protein>
    <submittedName>
        <fullName evidence="5">AraC-like DNA-binding protein</fullName>
    </submittedName>
</protein>
<dbReference type="RefSeq" id="WP_183950186.1">
    <property type="nucleotide sequence ID" value="NZ_JACIDH010000001.1"/>
</dbReference>
<evidence type="ECO:0000256" key="3">
    <source>
        <dbReference type="ARBA" id="ARBA00023163"/>
    </source>
</evidence>
<dbReference type="AlphaFoldDB" id="A0A7W6A8G2"/>
<accession>A0A7W6A8G2</accession>
<dbReference type="InterPro" id="IPR035418">
    <property type="entry name" value="AraC-bd_2"/>
</dbReference>
<dbReference type="Proteomes" id="UP000538670">
    <property type="component" value="Unassembled WGS sequence"/>
</dbReference>